<feature type="domain" description="Peptidase S1" evidence="3">
    <location>
        <begin position="35"/>
        <end position="263"/>
    </location>
</feature>
<dbReference type="CDD" id="cd00190">
    <property type="entry name" value="Tryp_SPc"/>
    <property type="match status" value="1"/>
</dbReference>
<dbReference type="InterPro" id="IPR001254">
    <property type="entry name" value="Trypsin_dom"/>
</dbReference>
<reference evidence="5" key="1">
    <citation type="journal article" date="2019" name="Int. J. Syst. Evol. Microbiol.">
        <title>The Global Catalogue of Microorganisms (GCM) 10K type strain sequencing project: providing services to taxonomists for standard genome sequencing and annotation.</title>
        <authorList>
            <consortium name="The Broad Institute Genomics Platform"/>
            <consortium name="The Broad Institute Genome Sequencing Center for Infectious Disease"/>
            <person name="Wu L."/>
            <person name="Ma J."/>
        </authorList>
    </citation>
    <scope>NUCLEOTIDE SEQUENCE [LARGE SCALE GENOMIC DNA]</scope>
    <source>
        <strain evidence="5">JCM 17805</strain>
    </source>
</reference>
<keyword evidence="1" id="KW-1015">Disulfide bond</keyword>
<dbReference type="Proteomes" id="UP001500604">
    <property type="component" value="Unassembled WGS sequence"/>
</dbReference>
<dbReference type="Pfam" id="PF00089">
    <property type="entry name" value="Trypsin"/>
    <property type="match status" value="1"/>
</dbReference>
<dbReference type="InterPro" id="IPR043504">
    <property type="entry name" value="Peptidase_S1_PA_chymotrypsin"/>
</dbReference>
<dbReference type="InterPro" id="IPR001314">
    <property type="entry name" value="Peptidase_S1A"/>
</dbReference>
<evidence type="ECO:0000256" key="1">
    <source>
        <dbReference type="ARBA" id="ARBA00023157"/>
    </source>
</evidence>
<name>A0ABP8V3J7_9GAMM</name>
<dbReference type="PROSITE" id="PS50240">
    <property type="entry name" value="TRYPSIN_DOM"/>
    <property type="match status" value="1"/>
</dbReference>
<evidence type="ECO:0000259" key="3">
    <source>
        <dbReference type="PROSITE" id="PS50240"/>
    </source>
</evidence>
<keyword evidence="2" id="KW-0732">Signal</keyword>
<evidence type="ECO:0000256" key="2">
    <source>
        <dbReference type="SAM" id="SignalP"/>
    </source>
</evidence>
<dbReference type="InterPro" id="IPR018114">
    <property type="entry name" value="TRYPSIN_HIS"/>
</dbReference>
<dbReference type="EMBL" id="BAABFL010000343">
    <property type="protein sequence ID" value="GAA4649964.1"/>
    <property type="molecule type" value="Genomic_DNA"/>
</dbReference>
<dbReference type="SMART" id="SM00020">
    <property type="entry name" value="Tryp_SPc"/>
    <property type="match status" value="1"/>
</dbReference>
<protein>
    <recommendedName>
        <fullName evidence="3">Peptidase S1 domain-containing protein</fullName>
    </recommendedName>
</protein>
<comment type="caution">
    <text evidence="4">The sequence shown here is derived from an EMBL/GenBank/DDBJ whole genome shotgun (WGS) entry which is preliminary data.</text>
</comment>
<dbReference type="PANTHER" id="PTHR24252:SF7">
    <property type="entry name" value="HYALIN"/>
    <property type="match status" value="1"/>
</dbReference>
<evidence type="ECO:0000313" key="4">
    <source>
        <dbReference type="EMBL" id="GAA4649964.1"/>
    </source>
</evidence>
<keyword evidence="5" id="KW-1185">Reference proteome</keyword>
<accession>A0ABP8V3J7</accession>
<organism evidence="4 5">
    <name type="scientific">Kistimonas scapharcae</name>
    <dbReference type="NCBI Taxonomy" id="1036133"/>
    <lineage>
        <taxon>Bacteria</taxon>
        <taxon>Pseudomonadati</taxon>
        <taxon>Pseudomonadota</taxon>
        <taxon>Gammaproteobacteria</taxon>
        <taxon>Oceanospirillales</taxon>
        <taxon>Endozoicomonadaceae</taxon>
        <taxon>Kistimonas</taxon>
    </lineage>
</organism>
<gene>
    <name evidence="4" type="ORF">GCM10023116_22470</name>
</gene>
<dbReference type="InterPro" id="IPR009003">
    <property type="entry name" value="Peptidase_S1_PA"/>
</dbReference>
<dbReference type="SUPFAM" id="SSF50494">
    <property type="entry name" value="Trypsin-like serine proteases"/>
    <property type="match status" value="1"/>
</dbReference>
<sequence>MQSFGVSVCFSAFLLLVFSNVSIATIPKDTSSLRIIGGRDVSHGKQPWQVSFQDGREHFCGGSLIAPQWILTAAHCLDNYTQESLGEIDIRVNTVKIYGQGNGKSARAISVHFPDDDKADIALVRLEKPVLNVPYLALADDAVMEESGYPGVLATVSGWGMTREGDYNMPDTLKTIEVPLVPQAYCKLSYDDDIADYEFCAGYVDGGRDACQGDSGAPLIVKHEDNFVQAGIVSWGSGCARPFMFGVYTRVASFTDWIGRVIQEGS</sequence>
<dbReference type="PRINTS" id="PR00722">
    <property type="entry name" value="CHYMOTRYPSIN"/>
</dbReference>
<proteinExistence type="predicted"/>
<dbReference type="PROSITE" id="PS00134">
    <property type="entry name" value="TRYPSIN_HIS"/>
    <property type="match status" value="1"/>
</dbReference>
<evidence type="ECO:0000313" key="5">
    <source>
        <dbReference type="Proteomes" id="UP001500604"/>
    </source>
</evidence>
<dbReference type="PANTHER" id="PTHR24252">
    <property type="entry name" value="ACROSIN-RELATED"/>
    <property type="match status" value="1"/>
</dbReference>
<dbReference type="Gene3D" id="2.40.10.10">
    <property type="entry name" value="Trypsin-like serine proteases"/>
    <property type="match status" value="1"/>
</dbReference>
<feature type="signal peptide" evidence="2">
    <location>
        <begin position="1"/>
        <end position="24"/>
    </location>
</feature>
<feature type="chain" id="PRO_5045472625" description="Peptidase S1 domain-containing protein" evidence="2">
    <location>
        <begin position="25"/>
        <end position="266"/>
    </location>
</feature>